<evidence type="ECO:0000259" key="5">
    <source>
        <dbReference type="PROSITE" id="PS01124"/>
    </source>
</evidence>
<evidence type="ECO:0000256" key="3">
    <source>
        <dbReference type="ARBA" id="ARBA00023159"/>
    </source>
</evidence>
<dbReference type="SMART" id="SM00342">
    <property type="entry name" value="HTH_ARAC"/>
    <property type="match status" value="1"/>
</dbReference>
<comment type="caution">
    <text evidence="6">The sequence shown here is derived from an EMBL/GenBank/DDBJ whole genome shotgun (WGS) entry which is preliminary data.</text>
</comment>
<dbReference type="PROSITE" id="PS01124">
    <property type="entry name" value="HTH_ARAC_FAMILY_2"/>
    <property type="match status" value="1"/>
</dbReference>
<evidence type="ECO:0000313" key="6">
    <source>
        <dbReference type="EMBL" id="TDE98997.1"/>
    </source>
</evidence>
<dbReference type="EMBL" id="SMNA01000001">
    <property type="protein sequence ID" value="TDE98997.1"/>
    <property type="molecule type" value="Genomic_DNA"/>
</dbReference>
<dbReference type="InterPro" id="IPR003313">
    <property type="entry name" value="AraC-bd"/>
</dbReference>
<evidence type="ECO:0000256" key="2">
    <source>
        <dbReference type="ARBA" id="ARBA00023125"/>
    </source>
</evidence>
<dbReference type="InterPro" id="IPR009057">
    <property type="entry name" value="Homeodomain-like_sf"/>
</dbReference>
<dbReference type="PROSITE" id="PS00041">
    <property type="entry name" value="HTH_ARAC_FAMILY_1"/>
    <property type="match status" value="1"/>
</dbReference>
<evidence type="ECO:0000256" key="1">
    <source>
        <dbReference type="ARBA" id="ARBA00023015"/>
    </source>
</evidence>
<dbReference type="SUPFAM" id="SSF51215">
    <property type="entry name" value="Regulatory protein AraC"/>
    <property type="match status" value="1"/>
</dbReference>
<protein>
    <submittedName>
        <fullName evidence="6">Helix-turn-helix domain-containing protein</fullName>
    </submittedName>
</protein>
<keyword evidence="3" id="KW-0010">Activator</keyword>
<keyword evidence="2" id="KW-0238">DNA-binding</keyword>
<gene>
    <name evidence="6" type="ORF">EXU48_02080</name>
</gene>
<dbReference type="Pfam" id="PF02311">
    <property type="entry name" value="AraC_binding"/>
    <property type="match status" value="1"/>
</dbReference>
<evidence type="ECO:0000313" key="7">
    <source>
        <dbReference type="Proteomes" id="UP000504882"/>
    </source>
</evidence>
<feature type="domain" description="HTH araC/xylS-type" evidence="5">
    <location>
        <begin position="175"/>
        <end position="273"/>
    </location>
</feature>
<dbReference type="Proteomes" id="UP000504882">
    <property type="component" value="Unassembled WGS sequence"/>
</dbReference>
<dbReference type="RefSeq" id="WP_133105899.1">
    <property type="nucleotide sequence ID" value="NZ_SMNA01000001.1"/>
</dbReference>
<sequence length="276" mass="30196">MPAARARRDDRGPVIDGVLPGRLSVGTGFDTVRPRGVPEWLIMLTVGGRGRLRPATSRDWIELPPRSIVAYRPHVPQEYGTAPSPGTWEVLWMHVHPRADWLPLLEWAPCAPGIGRLDLSAVIAERVQVALTRAVAHHLTGLGQSRALAMNAVEEGLLWSESENPRSGRTDATVLAVLEHVGTHLGAPHSLTSLAAVAGVSPSHLGRTMKEATGMSVMAVVERMRMDAARELLDHTGLTVAQVAARVGYPDPLYFSRRFRRDSGLPPRAWRRRTGR</sequence>
<keyword evidence="7" id="KW-1185">Reference proteome</keyword>
<dbReference type="PANTHER" id="PTHR46796">
    <property type="entry name" value="HTH-TYPE TRANSCRIPTIONAL ACTIVATOR RHAS-RELATED"/>
    <property type="match status" value="1"/>
</dbReference>
<organism evidence="6 7">
    <name type="scientific">Occultella glacieicola</name>
    <dbReference type="NCBI Taxonomy" id="2518684"/>
    <lineage>
        <taxon>Bacteria</taxon>
        <taxon>Bacillati</taxon>
        <taxon>Actinomycetota</taxon>
        <taxon>Actinomycetes</taxon>
        <taxon>Micrococcales</taxon>
        <taxon>Ruaniaceae</taxon>
        <taxon>Occultella</taxon>
    </lineage>
</organism>
<keyword evidence="1" id="KW-0805">Transcription regulation</keyword>
<dbReference type="InterPro" id="IPR037923">
    <property type="entry name" value="HTH-like"/>
</dbReference>
<keyword evidence="4" id="KW-0804">Transcription</keyword>
<reference evidence="6 7" key="1">
    <citation type="submission" date="2019-03" db="EMBL/GenBank/DDBJ databases">
        <title>Genomic features of bacteria from cold environments.</title>
        <authorList>
            <person name="Shen L."/>
        </authorList>
    </citation>
    <scope>NUCLEOTIDE SEQUENCE [LARGE SCALE GENOMIC DNA]</scope>
    <source>
        <strain evidence="7">T3246-1</strain>
    </source>
</reference>
<dbReference type="InterPro" id="IPR018062">
    <property type="entry name" value="HTH_AraC-typ_CS"/>
</dbReference>
<dbReference type="InterPro" id="IPR050204">
    <property type="entry name" value="AraC_XylS_family_regulators"/>
</dbReference>
<accession>A0ABY2ECU8</accession>
<dbReference type="InterPro" id="IPR018060">
    <property type="entry name" value="HTH_AraC"/>
</dbReference>
<dbReference type="Pfam" id="PF12833">
    <property type="entry name" value="HTH_18"/>
    <property type="match status" value="1"/>
</dbReference>
<name>A0ABY2ECU8_9MICO</name>
<proteinExistence type="predicted"/>
<dbReference type="Gene3D" id="1.10.10.60">
    <property type="entry name" value="Homeodomain-like"/>
    <property type="match status" value="1"/>
</dbReference>
<dbReference type="Gene3D" id="2.60.120.280">
    <property type="entry name" value="Regulatory protein AraC"/>
    <property type="match status" value="1"/>
</dbReference>
<dbReference type="SUPFAM" id="SSF46689">
    <property type="entry name" value="Homeodomain-like"/>
    <property type="match status" value="2"/>
</dbReference>
<evidence type="ECO:0000256" key="4">
    <source>
        <dbReference type="ARBA" id="ARBA00023163"/>
    </source>
</evidence>